<accession>A0AAN8PT50</accession>
<dbReference type="Pfam" id="PF20231">
    <property type="entry name" value="DUF6589"/>
    <property type="match status" value="1"/>
</dbReference>
<organism evidence="2 3">
    <name type="scientific">Patella caerulea</name>
    <name type="common">Rayed Mediterranean limpet</name>
    <dbReference type="NCBI Taxonomy" id="87958"/>
    <lineage>
        <taxon>Eukaryota</taxon>
        <taxon>Metazoa</taxon>
        <taxon>Spiralia</taxon>
        <taxon>Lophotrochozoa</taxon>
        <taxon>Mollusca</taxon>
        <taxon>Gastropoda</taxon>
        <taxon>Patellogastropoda</taxon>
        <taxon>Patelloidea</taxon>
        <taxon>Patellidae</taxon>
        <taxon>Patella</taxon>
    </lineage>
</organism>
<gene>
    <name evidence="2" type="ORF">SNE40_013049</name>
</gene>
<dbReference type="EMBL" id="JAZGQO010000009">
    <property type="protein sequence ID" value="KAK6178241.1"/>
    <property type="molecule type" value="Genomic_DNA"/>
</dbReference>
<dbReference type="Proteomes" id="UP001347796">
    <property type="component" value="Unassembled WGS sequence"/>
</dbReference>
<reference evidence="2 3" key="1">
    <citation type="submission" date="2024-01" db="EMBL/GenBank/DDBJ databases">
        <title>The genome of the rayed Mediterranean limpet Patella caerulea (Linnaeus, 1758).</title>
        <authorList>
            <person name="Anh-Thu Weber A."/>
            <person name="Halstead-Nussloch G."/>
        </authorList>
    </citation>
    <scope>NUCLEOTIDE SEQUENCE [LARGE SCALE GENOMIC DNA]</scope>
    <source>
        <strain evidence="2">AATW-2023a</strain>
        <tissue evidence="2">Whole specimen</tissue>
    </source>
</reference>
<evidence type="ECO:0000313" key="3">
    <source>
        <dbReference type="Proteomes" id="UP001347796"/>
    </source>
</evidence>
<comment type="caution">
    <text evidence="2">The sequence shown here is derived from an EMBL/GenBank/DDBJ whole genome shotgun (WGS) entry which is preliminary data.</text>
</comment>
<evidence type="ECO:0000313" key="2">
    <source>
        <dbReference type="EMBL" id="KAK6178241.1"/>
    </source>
</evidence>
<feature type="domain" description="DUF6589" evidence="1">
    <location>
        <begin position="8"/>
        <end position="177"/>
    </location>
</feature>
<dbReference type="InterPro" id="IPR046496">
    <property type="entry name" value="DUF6589"/>
</dbReference>
<evidence type="ECO:0000259" key="1">
    <source>
        <dbReference type="Pfam" id="PF20231"/>
    </source>
</evidence>
<dbReference type="AlphaFoldDB" id="A0AAN8PT50"/>
<proteinExistence type="predicted"/>
<keyword evidence="3" id="KW-1185">Reference proteome</keyword>
<name>A0AAN8PT50_PATCE</name>
<protein>
    <recommendedName>
        <fullName evidence="1">DUF6589 domain-containing protein</fullName>
    </recommendedName>
</protein>
<sequence>MSIPIHRLLPSTENEVLLQSEMKNMLTRVLVKYMPVFHNLDDEIGKHIPHQYASRSSAKSVLIPLGFIDKDESKVSDTIDILDEYHQYLPLKPNGDPLTFPLHADDLSCERGNDAQCARINATSPWNQLQGFTMNIQEWHKRCLLLQDIYDDLFNGSSGREKGTLYHLKNYFNHSGVSSNVMDTFNYDEEFLEFCCDG</sequence>